<evidence type="ECO:0000256" key="6">
    <source>
        <dbReference type="ARBA" id="ARBA00047473"/>
    </source>
</evidence>
<dbReference type="SUPFAM" id="SSF48179">
    <property type="entry name" value="6-phosphogluconate dehydrogenase C-terminal domain-like"/>
    <property type="match status" value="1"/>
</dbReference>
<organism evidence="9 10">
    <name type="scientific">Roseibium salinum</name>
    <dbReference type="NCBI Taxonomy" id="1604349"/>
    <lineage>
        <taxon>Bacteria</taxon>
        <taxon>Pseudomonadati</taxon>
        <taxon>Pseudomonadota</taxon>
        <taxon>Alphaproteobacteria</taxon>
        <taxon>Hyphomicrobiales</taxon>
        <taxon>Stappiaceae</taxon>
        <taxon>Roseibium</taxon>
    </lineage>
</organism>
<dbReference type="Pfam" id="PF03721">
    <property type="entry name" value="UDPG_MGDP_dh_N"/>
    <property type="match status" value="1"/>
</dbReference>
<proteinExistence type="inferred from homology"/>
<dbReference type="InterPro" id="IPR028357">
    <property type="entry name" value="UDPglc_DH_bac"/>
</dbReference>
<dbReference type="Pfam" id="PF00984">
    <property type="entry name" value="UDPG_MGDP_dh"/>
    <property type="match status" value="1"/>
</dbReference>
<evidence type="ECO:0000256" key="2">
    <source>
        <dbReference type="ARBA" id="ARBA00006601"/>
    </source>
</evidence>
<dbReference type="Gene3D" id="3.40.50.720">
    <property type="entry name" value="NAD(P)-binding Rossmann-like Domain"/>
    <property type="match status" value="2"/>
</dbReference>
<dbReference type="InterPro" id="IPR014026">
    <property type="entry name" value="UDP-Glc/GDP-Man_DH_dimer"/>
</dbReference>
<dbReference type="SMART" id="SM00984">
    <property type="entry name" value="UDPG_MGDP_dh_C"/>
    <property type="match status" value="1"/>
</dbReference>
<dbReference type="Proteomes" id="UP001300261">
    <property type="component" value="Unassembled WGS sequence"/>
</dbReference>
<evidence type="ECO:0000313" key="10">
    <source>
        <dbReference type="Proteomes" id="UP001300261"/>
    </source>
</evidence>
<dbReference type="PANTHER" id="PTHR43750:SF1">
    <property type="entry name" value="GDP-MANNOSE 6-DEHYDROGENASE"/>
    <property type="match status" value="1"/>
</dbReference>
<comment type="caution">
    <text evidence="9">The sequence shown here is derived from an EMBL/GenBank/DDBJ whole genome shotgun (WGS) entry which is preliminary data.</text>
</comment>
<evidence type="ECO:0000256" key="3">
    <source>
        <dbReference type="ARBA" id="ARBA00012954"/>
    </source>
</evidence>
<dbReference type="InterPro" id="IPR017476">
    <property type="entry name" value="UDP-Glc/GDP-Man"/>
</dbReference>
<dbReference type="PANTHER" id="PTHR43750">
    <property type="entry name" value="UDP-GLUCOSE 6-DEHYDROGENASE TUAD"/>
    <property type="match status" value="1"/>
</dbReference>
<keyword evidence="5 7" id="KW-0520">NAD</keyword>
<evidence type="ECO:0000256" key="7">
    <source>
        <dbReference type="PIRNR" id="PIRNR000124"/>
    </source>
</evidence>
<comment type="pathway">
    <text evidence="1">Nucleotide-sugar biosynthesis; UDP-alpha-D-glucuronate biosynthesis; UDP-alpha-D-glucuronate from UDP-alpha-D-glucose: step 1/1.</text>
</comment>
<dbReference type="EC" id="1.1.1.22" evidence="3 7"/>
<name>A0ABT3QWN1_9HYPH</name>
<evidence type="ECO:0000256" key="4">
    <source>
        <dbReference type="ARBA" id="ARBA00023002"/>
    </source>
</evidence>
<sequence length="439" mass="45515">MAKISVFGIGYVGVVSAACLARDGHEVVAVDIDPGKVEALNAGRSTVVEDGIDELVADGVASGRLSATTDAVGAVASTEASFVCVGTPSDPDGSVGLAHVIAACEHIGRAIADKRDRHGVIVRSTIVPGTMKEVCVPTLEVASGLRAGSEFGVGYFPEFLREGTAIADYDDPGLVVFGALDEATGDFLGELNAGFPCQVNRVDIGTAEMIKYTSNAWRALKITFANEIGNIAKASGLDGQEVMRVLCSDGKVAMSPAFLRPGFAFGGSCLPKDVRALRCLASELGVGSPVLDAVLQANAAQIERAEQMVRDSGKQRIGFVGVSFKAGTDDLRESPLAALAARLIEAGGEVRVYDPFVAKALSNGNGGIGRGNGDGPDLRGCMIPSIDELIDQSDVLLIGNRYAEATEALKAAAAERPVIDLARLDANLVSNGTYQGICW</sequence>
<feature type="domain" description="UDP-glucose/GDP-mannose dehydrogenase C-terminal" evidence="8">
    <location>
        <begin position="318"/>
        <end position="426"/>
    </location>
</feature>
<gene>
    <name evidence="9" type="ORF">ON753_02870</name>
</gene>
<keyword evidence="10" id="KW-1185">Reference proteome</keyword>
<dbReference type="PIRSF" id="PIRSF000124">
    <property type="entry name" value="UDPglc_GDPman_dh"/>
    <property type="match status" value="1"/>
</dbReference>
<keyword evidence="4 7" id="KW-0560">Oxidoreductase</keyword>
<dbReference type="InterPro" id="IPR036291">
    <property type="entry name" value="NAD(P)-bd_dom_sf"/>
</dbReference>
<reference evidence="9 10" key="1">
    <citation type="journal article" date="2016" name="Int. J. Syst. Evol. Microbiol.">
        <title>Labrenzia salina sp. nov., isolated from the rhizosphere of the halophyte Arthrocnemum macrostachyum.</title>
        <authorList>
            <person name="Camacho M."/>
            <person name="Redondo-Gomez S."/>
            <person name="Rodriguez-Llorente I."/>
            <person name="Rohde M."/>
            <person name="Sproer C."/>
            <person name="Schumann P."/>
            <person name="Klenk H.P."/>
            <person name="Montero-Calasanz M.D.C."/>
        </authorList>
    </citation>
    <scope>NUCLEOTIDE SEQUENCE [LARGE SCALE GENOMIC DNA]</scope>
    <source>
        <strain evidence="9 10">DSM 29163</strain>
    </source>
</reference>
<dbReference type="RefSeq" id="WP_265961051.1">
    <property type="nucleotide sequence ID" value="NZ_JAPEVI010000002.1"/>
</dbReference>
<dbReference type="SUPFAM" id="SSF52413">
    <property type="entry name" value="UDP-glucose/GDP-mannose dehydrogenase C-terminal domain"/>
    <property type="match status" value="1"/>
</dbReference>
<dbReference type="InterPro" id="IPR036220">
    <property type="entry name" value="UDP-Glc/GDP-Man_DH_C_sf"/>
</dbReference>
<dbReference type="PIRSF" id="PIRSF500134">
    <property type="entry name" value="UDPglc_DH_bac"/>
    <property type="match status" value="1"/>
</dbReference>
<comment type="similarity">
    <text evidence="2 7">Belongs to the UDP-glucose/GDP-mannose dehydrogenase family.</text>
</comment>
<accession>A0ABT3QWN1</accession>
<dbReference type="InterPro" id="IPR008927">
    <property type="entry name" value="6-PGluconate_DH-like_C_sf"/>
</dbReference>
<dbReference type="NCBIfam" id="TIGR03026">
    <property type="entry name" value="NDP-sugDHase"/>
    <property type="match status" value="1"/>
</dbReference>
<dbReference type="Pfam" id="PF03720">
    <property type="entry name" value="UDPG_MGDP_dh_C"/>
    <property type="match status" value="1"/>
</dbReference>
<comment type="catalytic activity">
    <reaction evidence="6 7">
        <text>UDP-alpha-D-glucose + 2 NAD(+) + H2O = UDP-alpha-D-glucuronate + 2 NADH + 3 H(+)</text>
        <dbReference type="Rhea" id="RHEA:23596"/>
        <dbReference type="ChEBI" id="CHEBI:15377"/>
        <dbReference type="ChEBI" id="CHEBI:15378"/>
        <dbReference type="ChEBI" id="CHEBI:57540"/>
        <dbReference type="ChEBI" id="CHEBI:57945"/>
        <dbReference type="ChEBI" id="CHEBI:58052"/>
        <dbReference type="ChEBI" id="CHEBI:58885"/>
        <dbReference type="EC" id="1.1.1.22"/>
    </reaction>
</comment>
<dbReference type="InterPro" id="IPR001732">
    <property type="entry name" value="UDP-Glc/GDP-Man_DH_N"/>
</dbReference>
<dbReference type="PROSITE" id="PS51257">
    <property type="entry name" value="PROKAR_LIPOPROTEIN"/>
    <property type="match status" value="1"/>
</dbReference>
<evidence type="ECO:0000259" key="8">
    <source>
        <dbReference type="SMART" id="SM00984"/>
    </source>
</evidence>
<dbReference type="SUPFAM" id="SSF51735">
    <property type="entry name" value="NAD(P)-binding Rossmann-fold domains"/>
    <property type="match status" value="1"/>
</dbReference>
<evidence type="ECO:0000256" key="1">
    <source>
        <dbReference type="ARBA" id="ARBA00004701"/>
    </source>
</evidence>
<protein>
    <recommendedName>
        <fullName evidence="3 7">UDP-glucose 6-dehydrogenase</fullName>
        <ecNumber evidence="3 7">1.1.1.22</ecNumber>
    </recommendedName>
</protein>
<evidence type="ECO:0000313" key="9">
    <source>
        <dbReference type="EMBL" id="MCX2721350.1"/>
    </source>
</evidence>
<evidence type="ECO:0000256" key="5">
    <source>
        <dbReference type="ARBA" id="ARBA00023027"/>
    </source>
</evidence>
<dbReference type="InterPro" id="IPR014027">
    <property type="entry name" value="UDP-Glc/GDP-Man_DH_C"/>
</dbReference>
<dbReference type="Gene3D" id="1.20.5.170">
    <property type="match status" value="1"/>
</dbReference>
<dbReference type="EMBL" id="JAPEVI010000002">
    <property type="protein sequence ID" value="MCX2721350.1"/>
    <property type="molecule type" value="Genomic_DNA"/>
</dbReference>